<keyword evidence="2" id="KW-0472">Membrane</keyword>
<proteinExistence type="predicted"/>
<accession>A0ABR1LSY5</accession>
<feature type="region of interest" description="Disordered" evidence="1">
    <location>
        <begin position="252"/>
        <end position="292"/>
    </location>
</feature>
<feature type="compositionally biased region" description="Polar residues" evidence="1">
    <location>
        <begin position="36"/>
        <end position="49"/>
    </location>
</feature>
<reference evidence="3 4" key="1">
    <citation type="submission" date="2024-04" db="EMBL/GenBank/DDBJ databases">
        <title>Phyllosticta paracitricarpa is synonymous to the EU quarantine fungus P. citricarpa based on phylogenomic analyses.</title>
        <authorList>
            <consortium name="Lawrence Berkeley National Laboratory"/>
            <person name="Van ingen-buijs V.A."/>
            <person name="Van westerhoven A.C."/>
            <person name="Haridas S."/>
            <person name="Skiadas P."/>
            <person name="Martin F."/>
            <person name="Groenewald J.Z."/>
            <person name="Crous P.W."/>
            <person name="Seidl M.F."/>
        </authorList>
    </citation>
    <scope>NUCLEOTIDE SEQUENCE [LARGE SCALE GENOMIC DNA]</scope>
    <source>
        <strain evidence="3 4">CPC 17464</strain>
    </source>
</reference>
<keyword evidence="4" id="KW-1185">Reference proteome</keyword>
<sequence length="320" mass="35338">MTSPSLPPSSSGSSGFTAASSSAPAKQAEAKEEVDLTTNDSKFSIPSKNIQPLKGPADWVTFKMMVEMRLGPFHCAHLLKDEPKNATDHEKDAYIVCWFTMIITLPIMIALQGHTGSARSIWRKLCDMYDAKGILSEADVIKDFIFCRRGDFATAKEFCDALTTFPSGVRLSARIGATRRRRPSLRISSTLQPTRSNALVRMVPQLSLFAPVSSPPSSPSPTVPPAITAERRGISRPSVAIFTSNTVPPIGSQYQGYSTYQTIESPNRRRRRQRQQRQQPTLQRKAQTTSPPCAYIQLRQRMNGSLTPGLTPTARRIQPS</sequence>
<evidence type="ECO:0000313" key="3">
    <source>
        <dbReference type="EMBL" id="KAK7538282.1"/>
    </source>
</evidence>
<evidence type="ECO:0000256" key="2">
    <source>
        <dbReference type="SAM" id="Phobius"/>
    </source>
</evidence>
<gene>
    <name evidence="3" type="ORF">J3D65DRAFT_322415</name>
</gene>
<feature type="region of interest" description="Disordered" evidence="1">
    <location>
        <begin position="1"/>
        <end position="49"/>
    </location>
</feature>
<feature type="compositionally biased region" description="Polar residues" evidence="1">
    <location>
        <begin position="280"/>
        <end position="291"/>
    </location>
</feature>
<dbReference type="Proteomes" id="UP001360953">
    <property type="component" value="Unassembled WGS sequence"/>
</dbReference>
<comment type="caution">
    <text evidence="3">The sequence shown here is derived from an EMBL/GenBank/DDBJ whole genome shotgun (WGS) entry which is preliminary data.</text>
</comment>
<organism evidence="3 4">
    <name type="scientific">Phyllosticta citribraziliensis</name>
    <dbReference type="NCBI Taxonomy" id="989973"/>
    <lineage>
        <taxon>Eukaryota</taxon>
        <taxon>Fungi</taxon>
        <taxon>Dikarya</taxon>
        <taxon>Ascomycota</taxon>
        <taxon>Pezizomycotina</taxon>
        <taxon>Dothideomycetes</taxon>
        <taxon>Dothideomycetes incertae sedis</taxon>
        <taxon>Botryosphaeriales</taxon>
        <taxon>Phyllostictaceae</taxon>
        <taxon>Phyllosticta</taxon>
    </lineage>
</organism>
<feature type="compositionally biased region" description="Polar residues" evidence="1">
    <location>
        <begin position="252"/>
        <end position="265"/>
    </location>
</feature>
<dbReference type="EMBL" id="JBBPEH010000005">
    <property type="protein sequence ID" value="KAK7538282.1"/>
    <property type="molecule type" value="Genomic_DNA"/>
</dbReference>
<dbReference type="GeneID" id="92028258"/>
<feature type="transmembrane region" description="Helical" evidence="2">
    <location>
        <begin position="93"/>
        <end position="111"/>
    </location>
</feature>
<keyword evidence="2" id="KW-1133">Transmembrane helix</keyword>
<evidence type="ECO:0000313" key="4">
    <source>
        <dbReference type="Proteomes" id="UP001360953"/>
    </source>
</evidence>
<keyword evidence="2" id="KW-0812">Transmembrane</keyword>
<evidence type="ECO:0000256" key="1">
    <source>
        <dbReference type="SAM" id="MobiDB-lite"/>
    </source>
</evidence>
<protein>
    <submittedName>
        <fullName evidence="3">Uncharacterized protein</fullName>
    </submittedName>
</protein>
<dbReference type="RefSeq" id="XP_066655969.1">
    <property type="nucleotide sequence ID" value="XM_066795352.1"/>
</dbReference>
<feature type="compositionally biased region" description="Low complexity" evidence="1">
    <location>
        <begin position="1"/>
        <end position="25"/>
    </location>
</feature>
<name>A0ABR1LSY5_9PEZI</name>